<evidence type="ECO:0000313" key="4">
    <source>
        <dbReference type="Proteomes" id="UP000290567"/>
    </source>
</evidence>
<dbReference type="Pfam" id="PF00364">
    <property type="entry name" value="Biotin_lipoyl"/>
    <property type="match status" value="1"/>
</dbReference>
<evidence type="ECO:0000259" key="2">
    <source>
        <dbReference type="PROSITE" id="PS50968"/>
    </source>
</evidence>
<dbReference type="PANTHER" id="PTHR45266:SF3">
    <property type="entry name" value="OXALOACETATE DECARBOXYLASE ALPHA CHAIN"/>
    <property type="match status" value="1"/>
</dbReference>
<keyword evidence="1" id="KW-0092">Biotin</keyword>
<dbReference type="PROSITE" id="PS00188">
    <property type="entry name" value="BIOTIN"/>
    <property type="match status" value="1"/>
</dbReference>
<sequence>MKNYEVTVDGQLYQVILKELTEEAAQNITKKSAVEKTNRMTHMTESAENMPIPAPMAGTILSICVRVGDSVKKGDTLCILEAMKMETPVVSPKDSTIFSINVSENQNVESNQLLMMM</sequence>
<protein>
    <submittedName>
        <fullName evidence="3">Acetyl-CoA carboxylase biotin carboxyl carrier protein subunit</fullName>
    </submittedName>
</protein>
<name>A0A4P5PGN0_9ENTE</name>
<dbReference type="Gene3D" id="2.40.50.100">
    <property type="match status" value="1"/>
</dbReference>
<dbReference type="SUPFAM" id="SSF51230">
    <property type="entry name" value="Single hybrid motif"/>
    <property type="match status" value="1"/>
</dbReference>
<feature type="domain" description="Lipoyl-binding" evidence="2">
    <location>
        <begin position="42"/>
        <end position="117"/>
    </location>
</feature>
<dbReference type="Proteomes" id="UP000290567">
    <property type="component" value="Unassembled WGS sequence"/>
</dbReference>
<dbReference type="OrthoDB" id="9812676at2"/>
<dbReference type="RefSeq" id="WP_146621137.1">
    <property type="nucleotide sequence ID" value="NZ_BJCC01000005.1"/>
</dbReference>
<dbReference type="InterPro" id="IPR011053">
    <property type="entry name" value="Single_hybrid_motif"/>
</dbReference>
<dbReference type="CDD" id="cd06850">
    <property type="entry name" value="biotinyl_domain"/>
    <property type="match status" value="1"/>
</dbReference>
<dbReference type="EMBL" id="BJCC01000005">
    <property type="protein sequence ID" value="GCF92633.1"/>
    <property type="molecule type" value="Genomic_DNA"/>
</dbReference>
<keyword evidence="4" id="KW-1185">Reference proteome</keyword>
<dbReference type="InterPro" id="IPR050709">
    <property type="entry name" value="Biotin_Carboxyl_Carrier/Decarb"/>
</dbReference>
<dbReference type="InterPro" id="IPR001882">
    <property type="entry name" value="Biotin_BS"/>
</dbReference>
<organism evidence="3 4">
    <name type="scientific">Enterococcus florum</name>
    <dbReference type="NCBI Taxonomy" id="2480627"/>
    <lineage>
        <taxon>Bacteria</taxon>
        <taxon>Bacillati</taxon>
        <taxon>Bacillota</taxon>
        <taxon>Bacilli</taxon>
        <taxon>Lactobacillales</taxon>
        <taxon>Enterococcaceae</taxon>
        <taxon>Enterococcus</taxon>
    </lineage>
</organism>
<comment type="caution">
    <text evidence="3">The sequence shown here is derived from an EMBL/GenBank/DDBJ whole genome shotgun (WGS) entry which is preliminary data.</text>
</comment>
<dbReference type="PANTHER" id="PTHR45266">
    <property type="entry name" value="OXALOACETATE DECARBOXYLASE ALPHA CHAIN"/>
    <property type="match status" value="1"/>
</dbReference>
<dbReference type="PROSITE" id="PS50968">
    <property type="entry name" value="BIOTINYL_LIPOYL"/>
    <property type="match status" value="1"/>
</dbReference>
<evidence type="ECO:0000256" key="1">
    <source>
        <dbReference type="ARBA" id="ARBA00023267"/>
    </source>
</evidence>
<evidence type="ECO:0000313" key="3">
    <source>
        <dbReference type="EMBL" id="GCF92633.1"/>
    </source>
</evidence>
<proteinExistence type="predicted"/>
<gene>
    <name evidence="3" type="ORF">NRIC_05240</name>
</gene>
<accession>A0A4P5PGN0</accession>
<dbReference type="InterPro" id="IPR000089">
    <property type="entry name" value="Biotin_lipoyl"/>
</dbReference>
<dbReference type="FunFam" id="2.40.50.100:FF:000003">
    <property type="entry name" value="Acetyl-CoA carboxylase biotin carboxyl carrier protein"/>
    <property type="match status" value="1"/>
</dbReference>
<dbReference type="AlphaFoldDB" id="A0A4P5PGN0"/>
<reference evidence="4" key="1">
    <citation type="submission" date="2019-02" db="EMBL/GenBank/DDBJ databases">
        <title>Draft genome sequence of Enterococcus sp. Gos25-1.</title>
        <authorList>
            <person name="Tanaka N."/>
            <person name="Shiwa Y."/>
            <person name="Fujita N."/>
        </authorList>
    </citation>
    <scope>NUCLEOTIDE SEQUENCE [LARGE SCALE GENOMIC DNA]</scope>
    <source>
        <strain evidence="4">Gos25-1</strain>
    </source>
</reference>